<accession>A0AAD9NK83</accession>
<organism evidence="2 3">
    <name type="scientific">Ridgeia piscesae</name>
    <name type="common">Tubeworm</name>
    <dbReference type="NCBI Taxonomy" id="27915"/>
    <lineage>
        <taxon>Eukaryota</taxon>
        <taxon>Metazoa</taxon>
        <taxon>Spiralia</taxon>
        <taxon>Lophotrochozoa</taxon>
        <taxon>Annelida</taxon>
        <taxon>Polychaeta</taxon>
        <taxon>Sedentaria</taxon>
        <taxon>Canalipalpata</taxon>
        <taxon>Sabellida</taxon>
        <taxon>Siboglinidae</taxon>
        <taxon>Ridgeia</taxon>
    </lineage>
</organism>
<keyword evidence="3" id="KW-1185">Reference proteome</keyword>
<dbReference type="EMBL" id="JAODUO010001046">
    <property type="protein sequence ID" value="KAK2171623.1"/>
    <property type="molecule type" value="Genomic_DNA"/>
</dbReference>
<protein>
    <submittedName>
        <fullName evidence="2">Uncharacterized protein</fullName>
    </submittedName>
</protein>
<sequence>MILGCGKTCTRDRRCARLRMLNPQKRHMKRNGTITVNLQPSGNGESIKVAENGAAVSLGISQRDDVRCDRRLSGQKWSSRTFDHRMIHRNIAHRVAKFRSDYSTTQCDGPDGSKQRDGWCENGKEWHIGAEGVAQRGGVSGTEGQSEWHRRAGSKQRDGWCENGKEWHIGAEGVAQRGGVSCIQGESEAHGRGKWKRVGVTGTGADEWLRGGGSASCDVMAQRAEESRGAVIATGE</sequence>
<gene>
    <name evidence="2" type="ORF">NP493_1050g01013</name>
</gene>
<proteinExistence type="predicted"/>
<feature type="region of interest" description="Disordered" evidence="1">
    <location>
        <begin position="131"/>
        <end position="159"/>
    </location>
</feature>
<evidence type="ECO:0000313" key="3">
    <source>
        <dbReference type="Proteomes" id="UP001209878"/>
    </source>
</evidence>
<name>A0AAD9NK83_RIDPI</name>
<feature type="compositionally biased region" description="Basic and acidic residues" evidence="1">
    <location>
        <begin position="146"/>
        <end position="159"/>
    </location>
</feature>
<evidence type="ECO:0000256" key="1">
    <source>
        <dbReference type="SAM" id="MobiDB-lite"/>
    </source>
</evidence>
<reference evidence="2" key="1">
    <citation type="journal article" date="2023" name="Mol. Biol. Evol.">
        <title>Third-Generation Sequencing Reveals the Adaptive Role of the Epigenome in Three Deep-Sea Polychaetes.</title>
        <authorList>
            <person name="Perez M."/>
            <person name="Aroh O."/>
            <person name="Sun Y."/>
            <person name="Lan Y."/>
            <person name="Juniper S.K."/>
            <person name="Young C.R."/>
            <person name="Angers B."/>
            <person name="Qian P.Y."/>
        </authorList>
    </citation>
    <scope>NUCLEOTIDE SEQUENCE</scope>
    <source>
        <strain evidence="2">R07B-5</strain>
    </source>
</reference>
<dbReference type="Proteomes" id="UP001209878">
    <property type="component" value="Unassembled WGS sequence"/>
</dbReference>
<evidence type="ECO:0000313" key="2">
    <source>
        <dbReference type="EMBL" id="KAK2171623.1"/>
    </source>
</evidence>
<dbReference type="AlphaFoldDB" id="A0AAD9NK83"/>
<comment type="caution">
    <text evidence="2">The sequence shown here is derived from an EMBL/GenBank/DDBJ whole genome shotgun (WGS) entry which is preliminary data.</text>
</comment>